<dbReference type="Proteomes" id="UP000064189">
    <property type="component" value="Unassembled WGS sequence"/>
</dbReference>
<comment type="caution">
    <text evidence="2">The sequence shown here is derived from an EMBL/GenBank/DDBJ whole genome shotgun (WGS) entry which is preliminary data.</text>
</comment>
<dbReference type="EMBL" id="LNNH01000032">
    <property type="protein sequence ID" value="KWW16523.1"/>
    <property type="molecule type" value="Genomic_DNA"/>
</dbReference>
<evidence type="ECO:0000313" key="2">
    <source>
        <dbReference type="EMBL" id="KWW16523.1"/>
    </source>
</evidence>
<gene>
    <name evidence="2" type="ORF">AS888_24140</name>
</gene>
<sequence length="156" mass="18030">MKKMAIILVIIVALFVMMGVLTTMKKEEKSKGNPYGKDKLDPATVDQLNDPNYQNLILPQELEQDLQDNKDVTVYYYSPKNGYSEKTTPIVAPLAEKLGIDLVQYNLLEFEQGWSDYGIKDTPTIVHYKNGQEQERIVGFKEEETFKKWFEDNDIN</sequence>
<accession>A0A109MVW4</accession>
<feature type="domain" description="Thioredoxin" evidence="1">
    <location>
        <begin position="60"/>
        <end position="150"/>
    </location>
</feature>
<dbReference type="Pfam" id="PF00085">
    <property type="entry name" value="Thioredoxin"/>
    <property type="match status" value="1"/>
</dbReference>
<dbReference type="AlphaFoldDB" id="A0A109MVW4"/>
<name>A0A109MVW4_9BACI</name>
<evidence type="ECO:0000259" key="1">
    <source>
        <dbReference type="Pfam" id="PF00085"/>
    </source>
</evidence>
<reference evidence="2 3" key="1">
    <citation type="submission" date="2015-11" db="EMBL/GenBank/DDBJ databases">
        <title>Genome Sequence of Bacillus simplex strain VanAntwerpen2.</title>
        <authorList>
            <person name="Couger M.B."/>
        </authorList>
    </citation>
    <scope>NUCLEOTIDE SEQUENCE [LARGE SCALE GENOMIC DNA]</scope>
    <source>
        <strain evidence="2 3">VanAntwerpen02</strain>
    </source>
</reference>
<dbReference type="InterPro" id="IPR036249">
    <property type="entry name" value="Thioredoxin-like_sf"/>
</dbReference>
<keyword evidence="3" id="KW-1185">Reference proteome</keyword>
<proteinExistence type="predicted"/>
<dbReference type="CDD" id="cd02947">
    <property type="entry name" value="TRX_family"/>
    <property type="match status" value="1"/>
</dbReference>
<dbReference type="Gene3D" id="3.40.30.10">
    <property type="entry name" value="Glutaredoxin"/>
    <property type="match status" value="1"/>
</dbReference>
<dbReference type="InterPro" id="IPR013766">
    <property type="entry name" value="Thioredoxin_domain"/>
</dbReference>
<protein>
    <submittedName>
        <fullName evidence="2">Thioredoxin</fullName>
    </submittedName>
</protein>
<dbReference type="RefSeq" id="WP_061143257.1">
    <property type="nucleotide sequence ID" value="NZ_LNNH01000032.1"/>
</dbReference>
<dbReference type="SUPFAM" id="SSF52833">
    <property type="entry name" value="Thioredoxin-like"/>
    <property type="match status" value="1"/>
</dbReference>
<evidence type="ECO:0000313" key="3">
    <source>
        <dbReference type="Proteomes" id="UP000064189"/>
    </source>
</evidence>
<organism evidence="2 3">
    <name type="scientific">Peribacillus simplex</name>
    <dbReference type="NCBI Taxonomy" id="1478"/>
    <lineage>
        <taxon>Bacteria</taxon>
        <taxon>Bacillati</taxon>
        <taxon>Bacillota</taxon>
        <taxon>Bacilli</taxon>
        <taxon>Bacillales</taxon>
        <taxon>Bacillaceae</taxon>
        <taxon>Peribacillus</taxon>
    </lineage>
</organism>